<dbReference type="PROSITE" id="PS50249">
    <property type="entry name" value="MPN"/>
    <property type="match status" value="1"/>
</dbReference>
<dbReference type="Proteomes" id="UP000276301">
    <property type="component" value="Unassembled WGS sequence"/>
</dbReference>
<keyword evidence="4" id="KW-0378">Hydrolase</keyword>
<evidence type="ECO:0000256" key="4">
    <source>
        <dbReference type="ARBA" id="ARBA00022801"/>
    </source>
</evidence>
<evidence type="ECO:0000256" key="1">
    <source>
        <dbReference type="ARBA" id="ARBA00010243"/>
    </source>
</evidence>
<sequence length="229" mass="25335">MANVHEGHRQRLRDRFLKEGLDGFAPHNVLELLLFYAVPQRDTNELAHRLLARFGSLSGVLDADFDELCQVEGVGANVATLLKLVPGLSRRYLDDYDENGVVLATIEEVGTFLRPKFIGRNNEMIFLLCMDSRGGVVYGEFIAEGSINAAPMYTRNILEAAMRSHAVSVILAHNHPRGLALPSNADMLATRAVFDALAAAKIRLADHLIFAGSDYVSMRDSGFFSFERP</sequence>
<evidence type="ECO:0000259" key="8">
    <source>
        <dbReference type="PROSITE" id="PS50249"/>
    </source>
</evidence>
<protein>
    <submittedName>
        <fullName evidence="9">DNA repair protein RadC</fullName>
    </submittedName>
</protein>
<keyword evidence="10" id="KW-1185">Reference proteome</keyword>
<comment type="caution">
    <text evidence="9">The sequence shown here is derived from an EMBL/GenBank/DDBJ whole genome shotgun (WGS) entry which is preliminary data.</text>
</comment>
<organism evidence="9 10">
    <name type="scientific">Anaerotruncus massiliensis</name>
    <name type="common">ex Liu et al. 2021</name>
    <dbReference type="NCBI Taxonomy" id="2321404"/>
    <lineage>
        <taxon>Bacteria</taxon>
        <taxon>Bacillati</taxon>
        <taxon>Bacillota</taxon>
        <taxon>Clostridia</taxon>
        <taxon>Eubacteriales</taxon>
        <taxon>Oscillospiraceae</taxon>
        <taxon>Anaerotruncus</taxon>
    </lineage>
</organism>
<proteinExistence type="inferred from homology"/>
<evidence type="ECO:0000313" key="10">
    <source>
        <dbReference type="Proteomes" id="UP000276301"/>
    </source>
</evidence>
<keyword evidence="3" id="KW-0479">Metal-binding</keyword>
<name>A0A498CQQ9_9FIRM</name>
<keyword evidence="2" id="KW-0645">Protease</keyword>
<dbReference type="CDD" id="cd08071">
    <property type="entry name" value="MPN_DUF2466"/>
    <property type="match status" value="1"/>
</dbReference>
<accession>A0A498CQQ9</accession>
<feature type="domain" description="MPN" evidence="8">
    <location>
        <begin position="102"/>
        <end position="224"/>
    </location>
</feature>
<dbReference type="Gene3D" id="1.10.150.20">
    <property type="entry name" value="5' to 3' exonuclease, C-terminal subdomain"/>
    <property type="match status" value="1"/>
</dbReference>
<dbReference type="InterPro" id="IPR025657">
    <property type="entry name" value="RadC_JAB"/>
</dbReference>
<dbReference type="EMBL" id="RCHT01000001">
    <property type="protein sequence ID" value="RLL14486.1"/>
    <property type="molecule type" value="Genomic_DNA"/>
</dbReference>
<dbReference type="Pfam" id="PF04002">
    <property type="entry name" value="RadC"/>
    <property type="match status" value="1"/>
</dbReference>
<dbReference type="GO" id="GO:0046872">
    <property type="term" value="F:metal ion binding"/>
    <property type="evidence" value="ECO:0007669"/>
    <property type="project" value="UniProtKB-KW"/>
</dbReference>
<gene>
    <name evidence="9" type="primary">radC</name>
    <name evidence="9" type="ORF">D4A47_00435</name>
</gene>
<dbReference type="InterPro" id="IPR001405">
    <property type="entry name" value="UPF0758"/>
</dbReference>
<dbReference type="GO" id="GO:0006508">
    <property type="term" value="P:proteolysis"/>
    <property type="evidence" value="ECO:0007669"/>
    <property type="project" value="UniProtKB-KW"/>
</dbReference>
<comment type="similarity">
    <text evidence="1 7">Belongs to the UPF0758 family.</text>
</comment>
<dbReference type="PANTHER" id="PTHR30471:SF3">
    <property type="entry name" value="UPF0758 PROTEIN YEES-RELATED"/>
    <property type="match status" value="1"/>
</dbReference>
<evidence type="ECO:0000313" key="9">
    <source>
        <dbReference type="EMBL" id="RLL14486.1"/>
    </source>
</evidence>
<dbReference type="NCBIfam" id="TIGR00608">
    <property type="entry name" value="radc"/>
    <property type="match status" value="1"/>
</dbReference>
<dbReference type="InterPro" id="IPR010994">
    <property type="entry name" value="RuvA_2-like"/>
</dbReference>
<evidence type="ECO:0000256" key="3">
    <source>
        <dbReference type="ARBA" id="ARBA00022723"/>
    </source>
</evidence>
<evidence type="ECO:0000256" key="5">
    <source>
        <dbReference type="ARBA" id="ARBA00022833"/>
    </source>
</evidence>
<dbReference type="Pfam" id="PF20582">
    <property type="entry name" value="UPF0758_N"/>
    <property type="match status" value="1"/>
</dbReference>
<evidence type="ECO:0000256" key="7">
    <source>
        <dbReference type="RuleBase" id="RU003797"/>
    </source>
</evidence>
<reference evidence="9 10" key="1">
    <citation type="submission" date="2018-10" db="EMBL/GenBank/DDBJ databases">
        <title>Anaerotruncus faecis sp. nov., isolated from human feces.</title>
        <authorList>
            <person name="Wang Y.-J."/>
        </authorList>
    </citation>
    <scope>NUCLEOTIDE SEQUENCE [LARGE SCALE GENOMIC DNA]</scope>
    <source>
        <strain evidence="9 10">22A2-44</strain>
    </source>
</reference>
<keyword evidence="5" id="KW-0862">Zinc</keyword>
<evidence type="ECO:0000256" key="6">
    <source>
        <dbReference type="ARBA" id="ARBA00023049"/>
    </source>
</evidence>
<dbReference type="AlphaFoldDB" id="A0A498CQQ9"/>
<dbReference type="InterPro" id="IPR037518">
    <property type="entry name" value="MPN"/>
</dbReference>
<dbReference type="InterPro" id="IPR046778">
    <property type="entry name" value="UPF0758_N"/>
</dbReference>
<keyword evidence="6" id="KW-0482">Metalloprotease</keyword>
<evidence type="ECO:0000256" key="2">
    <source>
        <dbReference type="ARBA" id="ARBA00022670"/>
    </source>
</evidence>
<dbReference type="RefSeq" id="WP_121585594.1">
    <property type="nucleotide sequence ID" value="NZ_RCHT01000001.1"/>
</dbReference>
<dbReference type="SUPFAM" id="SSF47781">
    <property type="entry name" value="RuvA domain 2-like"/>
    <property type="match status" value="1"/>
</dbReference>
<dbReference type="Gene3D" id="3.40.140.10">
    <property type="entry name" value="Cytidine Deaminase, domain 2"/>
    <property type="match status" value="1"/>
</dbReference>
<dbReference type="PANTHER" id="PTHR30471">
    <property type="entry name" value="DNA REPAIR PROTEIN RADC"/>
    <property type="match status" value="1"/>
</dbReference>
<dbReference type="GO" id="GO:0008237">
    <property type="term" value="F:metallopeptidase activity"/>
    <property type="evidence" value="ECO:0007669"/>
    <property type="project" value="UniProtKB-KW"/>
</dbReference>